<keyword evidence="2" id="KW-1185">Reference proteome</keyword>
<name>A0A101A0Y2_9MYCO</name>
<sequence>MLTTNYGGLVPEDESLTHQIVDTFATVSQSDPSWTEKIWTLAHARDNSLQVVLGVGKYTNRGVFDGAAGVCRGTEQWTVRGGRRLSADPSSTAVGPIRYRVLEPLRSIQVSLEPSEHAPISFDVVMQGSFDAALEDPWPDRSPDGYRVSHNVLRYHQIGVASGWVEVEGRRTEIRPDEWISVRDHSWGLRPGVGKPIAGLPRGGRKIKQMFMTWLPMTLTRPDGSAYSLFVMYQEERGDGFLEIRCQAEQQNDDGTSHRFVSVEQDLHFNDENRRLTHGTVTLIDSDGSRRPLTITAAGPTGFHLGTAGYYGWNDWVYGQWVGDLRVEGYHVTDCDTADNARKLHQLRDLLVRVEDPVGGGSGLGNAETFALGEFPERGLTAENSFL</sequence>
<organism evidence="1 2">
    <name type="scientific">Mycobacterium lehmannii</name>
    <dbReference type="NCBI Taxonomy" id="2048550"/>
    <lineage>
        <taxon>Bacteria</taxon>
        <taxon>Bacillati</taxon>
        <taxon>Actinomycetota</taxon>
        <taxon>Actinomycetes</taxon>
        <taxon>Mycobacteriales</taxon>
        <taxon>Mycobacteriaceae</taxon>
        <taxon>Mycobacterium</taxon>
    </lineage>
</organism>
<gene>
    <name evidence="1" type="ORF">AU192_17895</name>
</gene>
<dbReference type="EMBL" id="LQIR01000056">
    <property type="protein sequence ID" value="KUI09287.1"/>
    <property type="molecule type" value="Genomic_DNA"/>
</dbReference>
<evidence type="ECO:0000313" key="2">
    <source>
        <dbReference type="Proteomes" id="UP000053707"/>
    </source>
</evidence>
<evidence type="ECO:0000313" key="1">
    <source>
        <dbReference type="EMBL" id="KUI09287.1"/>
    </source>
</evidence>
<comment type="caution">
    <text evidence="1">The sequence shown here is derived from an EMBL/GenBank/DDBJ whole genome shotgun (WGS) entry which is preliminary data.</text>
</comment>
<reference evidence="1 2" key="1">
    <citation type="submission" date="2016-01" db="EMBL/GenBank/DDBJ databases">
        <authorList>
            <consortium name="TB Trials Study Group"/>
            <person name="Sutton G."/>
            <person name="Brinkac L."/>
            <person name="Sanka R."/>
            <person name="Adams M."/>
            <person name="Lau E.L."/>
            <person name="Macaden R."/>
            <person name="Grewal H.M.S."/>
        </authorList>
    </citation>
    <scope>NUCLEOTIDE SEQUENCE [LARGE SCALE GENOMIC DNA]</scope>
    <source>
        <strain evidence="1 2">IS-1744</strain>
    </source>
</reference>
<dbReference type="AlphaFoldDB" id="A0A101A0Y2"/>
<proteinExistence type="predicted"/>
<evidence type="ECO:0008006" key="3">
    <source>
        <dbReference type="Google" id="ProtNLM"/>
    </source>
</evidence>
<dbReference type="Proteomes" id="UP000053707">
    <property type="component" value="Unassembled WGS sequence"/>
</dbReference>
<accession>A0A101A0Y2</accession>
<protein>
    <recommendedName>
        <fullName evidence="3">AttH domain-containing protein</fullName>
    </recommendedName>
</protein>